<feature type="compositionally biased region" description="Low complexity" evidence="1">
    <location>
        <begin position="212"/>
        <end position="223"/>
    </location>
</feature>
<keyword evidence="2" id="KW-1185">Reference proteome</keyword>
<dbReference type="AlphaFoldDB" id="A0A8M1H594"/>
<feature type="compositionally biased region" description="Gly residues" evidence="1">
    <location>
        <begin position="61"/>
        <end position="70"/>
    </location>
</feature>
<organism evidence="2 3">
    <name type="scientific">Ursus maritimus</name>
    <name type="common">Polar bear</name>
    <name type="synonym">Thalarctos maritimus</name>
    <dbReference type="NCBI Taxonomy" id="29073"/>
    <lineage>
        <taxon>Eukaryota</taxon>
        <taxon>Metazoa</taxon>
        <taxon>Chordata</taxon>
        <taxon>Craniata</taxon>
        <taxon>Vertebrata</taxon>
        <taxon>Euteleostomi</taxon>
        <taxon>Mammalia</taxon>
        <taxon>Eutheria</taxon>
        <taxon>Laurasiatheria</taxon>
        <taxon>Carnivora</taxon>
        <taxon>Caniformia</taxon>
        <taxon>Ursidae</taxon>
        <taxon>Ursus</taxon>
    </lineage>
</organism>
<feature type="compositionally biased region" description="Low complexity" evidence="1">
    <location>
        <begin position="155"/>
        <end position="168"/>
    </location>
</feature>
<dbReference type="KEGG" id="umr:121106383"/>
<dbReference type="GeneID" id="121106383"/>
<evidence type="ECO:0000313" key="2">
    <source>
        <dbReference type="Proteomes" id="UP000261680"/>
    </source>
</evidence>
<evidence type="ECO:0000256" key="1">
    <source>
        <dbReference type="SAM" id="MobiDB-lite"/>
    </source>
</evidence>
<accession>A0A8M1H594</accession>
<proteinExistence type="predicted"/>
<evidence type="ECO:0000313" key="3">
    <source>
        <dbReference type="RefSeq" id="XP_040501464.1"/>
    </source>
</evidence>
<dbReference type="RefSeq" id="XP_040501464.1">
    <property type="nucleotide sequence ID" value="XM_040645530.1"/>
</dbReference>
<protein>
    <submittedName>
        <fullName evidence="3">Translation initiation factor IF-2-like</fullName>
    </submittedName>
</protein>
<dbReference type="Proteomes" id="UP000261680">
    <property type="component" value="Unplaced"/>
</dbReference>
<feature type="region of interest" description="Disordered" evidence="1">
    <location>
        <begin position="1"/>
        <end position="256"/>
    </location>
</feature>
<gene>
    <name evidence="3" type="primary">LOC121106383</name>
</gene>
<reference evidence="3" key="1">
    <citation type="submission" date="2025-08" db="UniProtKB">
        <authorList>
            <consortium name="RefSeq"/>
        </authorList>
    </citation>
    <scope>IDENTIFICATION</scope>
    <source>
        <tissue evidence="3">Whole blood</tissue>
    </source>
</reference>
<name>A0A8M1H594_URSMA</name>
<sequence length="266" mass="27699">MGAEPLVDSQGRPAHTPGSGNPSSLRAPGGRDPGRPLAGAGERRRGRGRPPSEREAAGGIRTRGGRGVGGSESRRRGSPGGVGSGSCQTRNRKLRPRGGGASSRPLEPPVSALVPRTRPQRATPRKEAGTGRPARPPGRALALTQPRETPPRPAAPGAAAPESAAWTPDPQTRVGGRSGLCAHPRRACQGPPHPAPGGHSRPPWPGGGRGTAGPPACTPPQAGFRPGRKEQEFGMFWNQPSISREDSRPLPFPLGRRVRERDVICV</sequence>